<name>A0A4Y2XC09_ARAVE</name>
<reference evidence="1 2" key="1">
    <citation type="journal article" date="2019" name="Sci. Rep.">
        <title>Orb-weaving spider Araneus ventricosus genome elucidates the spidroin gene catalogue.</title>
        <authorList>
            <person name="Kono N."/>
            <person name="Nakamura H."/>
            <person name="Ohtoshi R."/>
            <person name="Moran D.A.P."/>
            <person name="Shinohara A."/>
            <person name="Yoshida Y."/>
            <person name="Fujiwara M."/>
            <person name="Mori M."/>
            <person name="Tomita M."/>
            <person name="Arakawa K."/>
        </authorList>
    </citation>
    <scope>NUCLEOTIDE SEQUENCE [LARGE SCALE GENOMIC DNA]</scope>
</reference>
<proteinExistence type="predicted"/>
<evidence type="ECO:0000313" key="1">
    <source>
        <dbReference type="EMBL" id="GBO46484.1"/>
    </source>
</evidence>
<keyword evidence="2" id="KW-1185">Reference proteome</keyword>
<dbReference type="Proteomes" id="UP000499080">
    <property type="component" value="Unassembled WGS sequence"/>
</dbReference>
<protein>
    <submittedName>
        <fullName evidence="1">Uncharacterized protein</fullName>
    </submittedName>
</protein>
<comment type="caution">
    <text evidence="1">The sequence shown here is derived from an EMBL/GenBank/DDBJ whole genome shotgun (WGS) entry which is preliminary data.</text>
</comment>
<accession>A0A4Y2XC09</accession>
<evidence type="ECO:0000313" key="2">
    <source>
        <dbReference type="Proteomes" id="UP000499080"/>
    </source>
</evidence>
<gene>
    <name evidence="1" type="ORF">AVEN_267610_1</name>
</gene>
<sequence length="90" mass="10198">MDGGRQLLRKRKSHYLIHESGEGKKGTDHVLRQTGFHPVSKCFRLNLHKVCVPDFGKSTLEAVTLRFRITDNKYAAPAFASLYGQFSGYI</sequence>
<organism evidence="1 2">
    <name type="scientific">Araneus ventricosus</name>
    <name type="common">Orbweaver spider</name>
    <name type="synonym">Epeira ventricosa</name>
    <dbReference type="NCBI Taxonomy" id="182803"/>
    <lineage>
        <taxon>Eukaryota</taxon>
        <taxon>Metazoa</taxon>
        <taxon>Ecdysozoa</taxon>
        <taxon>Arthropoda</taxon>
        <taxon>Chelicerata</taxon>
        <taxon>Arachnida</taxon>
        <taxon>Araneae</taxon>
        <taxon>Araneomorphae</taxon>
        <taxon>Entelegynae</taxon>
        <taxon>Araneoidea</taxon>
        <taxon>Araneidae</taxon>
        <taxon>Araneus</taxon>
    </lineage>
</organism>
<dbReference type="EMBL" id="BGPR01074209">
    <property type="protein sequence ID" value="GBO46484.1"/>
    <property type="molecule type" value="Genomic_DNA"/>
</dbReference>
<dbReference type="AlphaFoldDB" id="A0A4Y2XC09"/>